<dbReference type="PROSITE" id="PS50835">
    <property type="entry name" value="IG_LIKE"/>
    <property type="match status" value="1"/>
</dbReference>
<accession>A0AAE8YV24</accession>
<reference evidence="3" key="1">
    <citation type="submission" date="2021-10" db="EMBL/GenBank/DDBJ databases">
        <authorList>
            <person name="Lavering E.D."/>
            <person name="James R."/>
            <person name="Fairholm J.D."/>
            <person name="Ogilvie B.H."/>
            <person name="Thurgood T.L."/>
            <person name="Robison R.A."/>
            <person name="Grose J.H."/>
        </authorList>
    </citation>
    <scope>NUCLEOTIDE SEQUENCE</scope>
</reference>
<dbReference type="InterPro" id="IPR007110">
    <property type="entry name" value="Ig-like_dom"/>
</dbReference>
<name>A0AAE8YV24_9CAUD</name>
<organism evidence="3 4">
    <name type="scientific">Bacillus phage vB_BanS_Nate</name>
    <dbReference type="NCBI Taxonomy" id="2894788"/>
    <lineage>
        <taxon>Viruses</taxon>
        <taxon>Duplodnaviria</taxon>
        <taxon>Heunggongvirae</taxon>
        <taxon>Uroviricota</taxon>
        <taxon>Caudoviricetes</taxon>
        <taxon>Joanripponvirinae</taxon>
        <taxon>Natevirus</taxon>
        <taxon>Natevirus nate</taxon>
    </lineage>
</organism>
<evidence type="ECO:0000313" key="3">
    <source>
        <dbReference type="EMBL" id="UGO51066.1"/>
    </source>
</evidence>
<feature type="region of interest" description="Disordered" evidence="1">
    <location>
        <begin position="154"/>
        <end position="179"/>
    </location>
</feature>
<feature type="domain" description="Ig-like" evidence="2">
    <location>
        <begin position="367"/>
        <end position="486"/>
    </location>
</feature>
<feature type="compositionally biased region" description="Low complexity" evidence="1">
    <location>
        <begin position="168"/>
        <end position="179"/>
    </location>
</feature>
<protein>
    <submittedName>
        <fullName evidence="3">Platelet endothelial cell adhesion molecule</fullName>
    </submittedName>
</protein>
<gene>
    <name evidence="3" type="ORF">NATE_213</name>
</gene>
<evidence type="ECO:0000259" key="2">
    <source>
        <dbReference type="PROSITE" id="PS50835"/>
    </source>
</evidence>
<dbReference type="EMBL" id="OK499992">
    <property type="protein sequence ID" value="UGO51066.1"/>
    <property type="molecule type" value="Genomic_DNA"/>
</dbReference>
<evidence type="ECO:0000256" key="1">
    <source>
        <dbReference type="SAM" id="MobiDB-lite"/>
    </source>
</evidence>
<sequence>MANIVASGQITLVDVNDSKQLLMSIGSSRQRQVIFNPNNNSYIPDYSTANNILTPQLFIAGTNGDIAGTIEPANVRWYVQDGSTGTPALIGSSDPNYTIATTKPVTLTIKANVLLAKNSMTYICEMDYLDLGTGFTTVARAEYEIVKITNGTDGTDGTDGTPSVMGILSNDSHSLPSDSSGTVSNIATATTTMSVFIGTTNDSQNWAYTAVVTGCTGAFGTSTSKNVYTLATMTADVAYVDITAKKTNYPDIVKRFTITKNKSGASATAYWLVSSAVALSKNTSGAYVPTTLTFTAKSQTGTGAPVPYSGRYKIYESTDGTAFNLKTTSGSDKASEVHTPTAGIKAVKVELFQAGGTAVLLDEQIIPVVSDGTNQISAIVWTPDGNTVKNSTGSLKVTCDVYNGSVIQTSGVTYKWYFQDPSANTDTGGGIGWKRIDASSANGVTGYDSNTITVPATAFVNVESYKCVATYLTIDYKDVATLIDVSDPYNVTIVGMNVFKNGVGTVTLTAKIYQGGIEVDPLGNQGFTYSWSLYDKNNNKIAGWSKTTKTIVVDGADVTERGNVICEVSK</sequence>
<evidence type="ECO:0000313" key="4">
    <source>
        <dbReference type="Proteomes" id="UP000827544"/>
    </source>
</evidence>
<dbReference type="Proteomes" id="UP000827544">
    <property type="component" value="Segment"/>
</dbReference>
<proteinExistence type="predicted"/>
<keyword evidence="4" id="KW-1185">Reference proteome</keyword>